<organism evidence="8 9">
    <name type="scientific">Fusarium kuroshium</name>
    <dbReference type="NCBI Taxonomy" id="2010991"/>
    <lineage>
        <taxon>Eukaryota</taxon>
        <taxon>Fungi</taxon>
        <taxon>Dikarya</taxon>
        <taxon>Ascomycota</taxon>
        <taxon>Pezizomycotina</taxon>
        <taxon>Sordariomycetes</taxon>
        <taxon>Hypocreomycetidae</taxon>
        <taxon>Hypocreales</taxon>
        <taxon>Nectriaceae</taxon>
        <taxon>Fusarium</taxon>
        <taxon>Fusarium solani species complex</taxon>
    </lineage>
</organism>
<dbReference type="AlphaFoldDB" id="A0A3M2RQ10"/>
<feature type="chain" id="PRO_5017975026" description="LysM domain-containing protein" evidence="6">
    <location>
        <begin position="19"/>
        <end position="547"/>
    </location>
</feature>
<dbReference type="STRING" id="2010991.A0A3M2RQ10"/>
<accession>A0A3M2RQ10</accession>
<evidence type="ECO:0000256" key="3">
    <source>
        <dbReference type="ARBA" id="ARBA00023026"/>
    </source>
</evidence>
<dbReference type="SUPFAM" id="SSF54106">
    <property type="entry name" value="LysM domain"/>
    <property type="match status" value="3"/>
</dbReference>
<dbReference type="EMBL" id="NKUJ01000343">
    <property type="protein sequence ID" value="RMJ07403.1"/>
    <property type="molecule type" value="Genomic_DNA"/>
</dbReference>
<feature type="signal peptide" evidence="6">
    <location>
        <begin position="1"/>
        <end position="18"/>
    </location>
</feature>
<dbReference type="InterPro" id="IPR052210">
    <property type="entry name" value="LysM1-like"/>
</dbReference>
<comment type="similarity">
    <text evidence="4">Belongs to the secreted LysM effector family.</text>
</comment>
<feature type="domain" description="LysM" evidence="7">
    <location>
        <begin position="35"/>
        <end position="83"/>
    </location>
</feature>
<feature type="domain" description="LysM" evidence="7">
    <location>
        <begin position="123"/>
        <end position="169"/>
    </location>
</feature>
<evidence type="ECO:0000256" key="6">
    <source>
        <dbReference type="SAM" id="SignalP"/>
    </source>
</evidence>
<comment type="caution">
    <text evidence="8">The sequence shown here is derived from an EMBL/GenBank/DDBJ whole genome shotgun (WGS) entry which is preliminary data.</text>
</comment>
<dbReference type="PANTHER" id="PTHR34997:SF2">
    <property type="entry name" value="LYSM DOMAIN-CONTAINING PROTEIN-RELATED"/>
    <property type="match status" value="1"/>
</dbReference>
<dbReference type="SMART" id="SM00257">
    <property type="entry name" value="LysM"/>
    <property type="match status" value="3"/>
</dbReference>
<evidence type="ECO:0000256" key="5">
    <source>
        <dbReference type="SAM" id="MobiDB-lite"/>
    </source>
</evidence>
<dbReference type="InterPro" id="IPR036779">
    <property type="entry name" value="LysM_dom_sf"/>
</dbReference>
<evidence type="ECO:0000256" key="1">
    <source>
        <dbReference type="ARBA" id="ARBA00022669"/>
    </source>
</evidence>
<reference evidence="8 9" key="1">
    <citation type="submission" date="2017-06" db="EMBL/GenBank/DDBJ databases">
        <title>Comparative genomic analysis of Ambrosia Fusariam Clade fungi.</title>
        <authorList>
            <person name="Stajich J.E."/>
            <person name="Carrillo J."/>
            <person name="Kijimoto T."/>
            <person name="Eskalen A."/>
            <person name="O'Donnell K."/>
            <person name="Kasson M."/>
        </authorList>
    </citation>
    <scope>NUCLEOTIDE SEQUENCE [LARGE SCALE GENOMIC DNA]</scope>
    <source>
        <strain evidence="8">UCR3666</strain>
    </source>
</reference>
<name>A0A3M2RQ10_9HYPO</name>
<evidence type="ECO:0000256" key="4">
    <source>
        <dbReference type="ARBA" id="ARBA00044955"/>
    </source>
</evidence>
<dbReference type="GO" id="GO:0008061">
    <property type="term" value="F:chitin binding"/>
    <property type="evidence" value="ECO:0007669"/>
    <property type="project" value="UniProtKB-KW"/>
</dbReference>
<keyword evidence="2 6" id="KW-0732">Signal</keyword>
<dbReference type="Proteomes" id="UP000277212">
    <property type="component" value="Unassembled WGS sequence"/>
</dbReference>
<sequence length="547" mass="59292">MRSVGLLSLSLLATRAVASGTHAWTPRAANDQNCELYSVKDGDTCLSIISRTNVTFAQIIAWNPDIDKQCANITAFAGQDICVSNPEGNYAIPSNSQGSPTIATTTAPIPDPTPNDTTDRCAEYHLVTAGEDCGVFTVKYDITLRDFIFLNPHVWENCTNVYKDYYYCVRPVGYISTYPGYLPTTSTKEFVQTPFTPLPLEYDPLVGYVSTNPVIPLANKTREDCSSYLYLANITATPNLADCWSMAMVYDITPEEFILWNPSLAKSPSNASDSHSYNYPCTVSESVSYCVALESATQVPGEEDVEAPPTPRAAGEVENCTAWFAPESYHSCESLLLTTWLEFDDFYRMNPSVKSDCTGLAVGTYYCISTNKDGSPPLYEDEDTTTTTSASATATGTDVVTPSPVQSGITSNCNDFYLVQAGDGCWAIANDHGIELNDFYGWNPAVKNDCGGLQAEVYVCVGVKDSTATTLENIPSTTLGGIGSTPTPTQDGMVTGCKDFYFVQAGDGCWAIANDRGIELNDFYTWNPAVKNDCSGLQAEVYVCVGI</sequence>
<dbReference type="InterPro" id="IPR018392">
    <property type="entry name" value="LysM"/>
</dbReference>
<feature type="domain" description="LysM" evidence="7">
    <location>
        <begin position="415"/>
        <end position="461"/>
    </location>
</feature>
<keyword evidence="3" id="KW-0843">Virulence</keyword>
<dbReference type="CDD" id="cd00118">
    <property type="entry name" value="LysM"/>
    <property type="match status" value="3"/>
</dbReference>
<gene>
    <name evidence="8" type="ORF">CDV36_012997</name>
</gene>
<dbReference type="PANTHER" id="PTHR34997">
    <property type="entry name" value="AM15"/>
    <property type="match status" value="1"/>
</dbReference>
<feature type="compositionally biased region" description="Low complexity" evidence="5">
    <location>
        <begin position="385"/>
        <end position="401"/>
    </location>
</feature>
<keyword evidence="1" id="KW-0147">Chitin-binding</keyword>
<feature type="domain" description="LysM" evidence="7">
    <location>
        <begin position="499"/>
        <end position="545"/>
    </location>
</feature>
<feature type="region of interest" description="Disordered" evidence="5">
    <location>
        <begin position="377"/>
        <end position="404"/>
    </location>
</feature>
<dbReference type="Gene3D" id="3.10.350.10">
    <property type="entry name" value="LysM domain"/>
    <property type="match status" value="5"/>
</dbReference>
<dbReference type="OrthoDB" id="5985073at2759"/>
<evidence type="ECO:0000313" key="8">
    <source>
        <dbReference type="EMBL" id="RMJ07403.1"/>
    </source>
</evidence>
<dbReference type="PROSITE" id="PS51782">
    <property type="entry name" value="LYSM"/>
    <property type="match status" value="4"/>
</dbReference>
<evidence type="ECO:0000259" key="7">
    <source>
        <dbReference type="PROSITE" id="PS51782"/>
    </source>
</evidence>
<protein>
    <recommendedName>
        <fullName evidence="7">LysM domain-containing protein</fullName>
    </recommendedName>
</protein>
<evidence type="ECO:0000256" key="2">
    <source>
        <dbReference type="ARBA" id="ARBA00022729"/>
    </source>
</evidence>
<dbReference type="Pfam" id="PF01476">
    <property type="entry name" value="LysM"/>
    <property type="match status" value="3"/>
</dbReference>
<keyword evidence="9" id="KW-1185">Reference proteome</keyword>
<evidence type="ECO:0000313" key="9">
    <source>
        <dbReference type="Proteomes" id="UP000277212"/>
    </source>
</evidence>
<proteinExistence type="inferred from homology"/>